<name>A0A0A0MB48_9GAMM</name>
<dbReference type="Pfam" id="PF08922">
    <property type="entry name" value="DUF1905"/>
    <property type="match status" value="1"/>
</dbReference>
<dbReference type="InterPro" id="IPR037079">
    <property type="entry name" value="AF2212/PG0164-like_sf"/>
</dbReference>
<organism evidence="1 2">
    <name type="scientific">Lysobacter defluvii IMMIB APB-9 = DSM 18482</name>
    <dbReference type="NCBI Taxonomy" id="1385515"/>
    <lineage>
        <taxon>Bacteria</taxon>
        <taxon>Pseudomonadati</taxon>
        <taxon>Pseudomonadota</taxon>
        <taxon>Gammaproteobacteria</taxon>
        <taxon>Lysobacterales</taxon>
        <taxon>Lysobacteraceae</taxon>
        <taxon>Novilysobacter</taxon>
    </lineage>
</organism>
<dbReference type="SUPFAM" id="SSF141694">
    <property type="entry name" value="AF2212/PG0164-like"/>
    <property type="match status" value="1"/>
</dbReference>
<comment type="caution">
    <text evidence="1">The sequence shown here is derived from an EMBL/GenBank/DDBJ whole genome shotgun (WGS) entry which is preliminary data.</text>
</comment>
<gene>
    <name evidence="1" type="ORF">N791_07850</name>
</gene>
<reference evidence="1 2" key="1">
    <citation type="submission" date="2013-08" db="EMBL/GenBank/DDBJ databases">
        <title>Genomic analysis of Lysobacter defluvii.</title>
        <authorList>
            <person name="Wang Q."/>
            <person name="Wang G."/>
        </authorList>
    </citation>
    <scope>NUCLEOTIDE SEQUENCE [LARGE SCALE GENOMIC DNA]</scope>
    <source>
        <strain evidence="1 2">IMMIB APB-9</strain>
    </source>
</reference>
<protein>
    <submittedName>
        <fullName evidence="1">Membrane protein</fullName>
    </submittedName>
</protein>
<dbReference type="Pfam" id="PF13376">
    <property type="entry name" value="OmdA"/>
    <property type="match status" value="1"/>
</dbReference>
<evidence type="ECO:0000313" key="2">
    <source>
        <dbReference type="Proteomes" id="UP000030003"/>
    </source>
</evidence>
<dbReference type="Proteomes" id="UP000030003">
    <property type="component" value="Unassembled WGS sequence"/>
</dbReference>
<keyword evidence="2" id="KW-1185">Reference proteome</keyword>
<accession>A0A0A0MB48</accession>
<dbReference type="RefSeq" id="WP_027068674.1">
    <property type="nucleotide sequence ID" value="NZ_AUHT01000004.1"/>
</dbReference>
<dbReference type="OrthoDB" id="9803948at2"/>
<dbReference type="Gene3D" id="2.40.30.100">
    <property type="entry name" value="AF2212/PG0164-like"/>
    <property type="match status" value="1"/>
</dbReference>
<proteinExistence type="predicted"/>
<dbReference type="eggNOG" id="COG4430">
    <property type="taxonomic scope" value="Bacteria"/>
</dbReference>
<sequence length="181" mass="19561">MASKPTVFQARLLRPATPHRATWSFLLVPPDASAQLPARGLVSVDGTLNGHPFQATLEPDGQGSHWLKVPRSLREAAGATVGDTVTVDIAPVEQEPEPSVPVDLRKALAGSHQAREPWQSLTPAARRDWIFWITSAKKPETRARRIATTCEMLASGKRRACCFDRSGMYSKGLSAPVAADG</sequence>
<dbReference type="AlphaFoldDB" id="A0A0A0MB48"/>
<dbReference type="STRING" id="1385515.GCA_000423325_00066"/>
<dbReference type="EMBL" id="AVBH01000016">
    <property type="protein sequence ID" value="KGO99437.1"/>
    <property type="molecule type" value="Genomic_DNA"/>
</dbReference>
<dbReference type="InterPro" id="IPR015018">
    <property type="entry name" value="DUF1905"/>
</dbReference>
<evidence type="ECO:0000313" key="1">
    <source>
        <dbReference type="EMBL" id="KGO99437.1"/>
    </source>
</evidence>